<dbReference type="InterPro" id="IPR023346">
    <property type="entry name" value="Lysozyme-like_dom_sf"/>
</dbReference>
<sequence length="174" mass="18897">MKTSQSAINKLKATEQFRATAYKDGYTGGVQNYSIGYGHQIGLNEQNLKTATITTSQAETLMRNDLAPLEGQLNKAKYPFNQNQFDALVSFGYNTGSGSLAKVIDTWNTTHSTSKVTAQMALYTKTHDNKTGELVASSALEKRRAAEVTLFNNPSVPVIAIAAIAFATSLYLFS</sequence>
<evidence type="ECO:0000256" key="1">
    <source>
        <dbReference type="ARBA" id="ARBA00022529"/>
    </source>
</evidence>
<protein>
    <recommendedName>
        <fullName evidence="4">Lysozyme</fullName>
        <ecNumber evidence="4">3.2.1.17</ecNumber>
    </recommendedName>
</protein>
<keyword evidence="3" id="KW-1035">Host cytoplasm</keyword>
<keyword evidence="2 4" id="KW-0081">Bacteriolytic enzyme</keyword>
<dbReference type="EMBL" id="CP066775">
    <property type="protein sequence ID" value="QQL51086.1"/>
    <property type="molecule type" value="Genomic_DNA"/>
</dbReference>
<dbReference type="PANTHER" id="PTHR38107">
    <property type="match status" value="1"/>
</dbReference>
<evidence type="ECO:0000256" key="2">
    <source>
        <dbReference type="ARBA" id="ARBA00022638"/>
    </source>
</evidence>
<keyword evidence="6" id="KW-1185">Reference proteome</keyword>
<evidence type="ECO:0000313" key="6">
    <source>
        <dbReference type="Proteomes" id="UP000429232"/>
    </source>
</evidence>
<dbReference type="GO" id="GO:0042742">
    <property type="term" value="P:defense response to bacterium"/>
    <property type="evidence" value="ECO:0007669"/>
    <property type="project" value="UniProtKB-KW"/>
</dbReference>
<evidence type="ECO:0000313" key="5">
    <source>
        <dbReference type="EMBL" id="QQL51086.1"/>
    </source>
</evidence>
<evidence type="ECO:0000256" key="3">
    <source>
        <dbReference type="ARBA" id="ARBA00023200"/>
    </source>
</evidence>
<name>A0A6I4HVY6_9SPHI</name>
<dbReference type="CDD" id="cd00737">
    <property type="entry name" value="lyz_endolysin_autolysin"/>
    <property type="match status" value="1"/>
</dbReference>
<dbReference type="GO" id="GO:0016998">
    <property type="term" value="P:cell wall macromolecule catabolic process"/>
    <property type="evidence" value="ECO:0007669"/>
    <property type="project" value="InterPro"/>
</dbReference>
<dbReference type="GO" id="GO:0009253">
    <property type="term" value="P:peptidoglycan catabolic process"/>
    <property type="evidence" value="ECO:0007669"/>
    <property type="project" value="InterPro"/>
</dbReference>
<dbReference type="InterPro" id="IPR023347">
    <property type="entry name" value="Lysozyme_dom_sf"/>
</dbReference>
<reference evidence="5 6" key="1">
    <citation type="submission" date="2020-12" db="EMBL/GenBank/DDBJ databases">
        <title>HMF7856_wgs.fasta genome submission.</title>
        <authorList>
            <person name="Kang H."/>
            <person name="Kim H."/>
            <person name="Joh K."/>
        </authorList>
    </citation>
    <scope>NUCLEOTIDE SEQUENCE [LARGE SCALE GENOMIC DNA]</scope>
    <source>
        <strain evidence="5 6">HMF7856</strain>
    </source>
</reference>
<comment type="similarity">
    <text evidence="4">Belongs to the glycosyl hydrolase 24 family.</text>
</comment>
<dbReference type="Proteomes" id="UP000429232">
    <property type="component" value="Chromosome"/>
</dbReference>
<organism evidence="5 6">
    <name type="scientific">Mucilaginibacter ginkgonis</name>
    <dbReference type="NCBI Taxonomy" id="2682091"/>
    <lineage>
        <taxon>Bacteria</taxon>
        <taxon>Pseudomonadati</taxon>
        <taxon>Bacteroidota</taxon>
        <taxon>Sphingobacteriia</taxon>
        <taxon>Sphingobacteriales</taxon>
        <taxon>Sphingobacteriaceae</taxon>
        <taxon>Mucilaginibacter</taxon>
    </lineage>
</organism>
<dbReference type="GO" id="GO:0003796">
    <property type="term" value="F:lysozyme activity"/>
    <property type="evidence" value="ECO:0007669"/>
    <property type="project" value="UniProtKB-EC"/>
</dbReference>
<gene>
    <name evidence="5" type="ORF">GO620_006450</name>
</gene>
<proteinExistence type="inferred from homology"/>
<dbReference type="SUPFAM" id="SSF53955">
    <property type="entry name" value="Lysozyme-like"/>
    <property type="match status" value="1"/>
</dbReference>
<dbReference type="Pfam" id="PF00959">
    <property type="entry name" value="Phage_lysozyme"/>
    <property type="match status" value="1"/>
</dbReference>
<dbReference type="GO" id="GO:0031640">
    <property type="term" value="P:killing of cells of another organism"/>
    <property type="evidence" value="ECO:0007669"/>
    <property type="project" value="UniProtKB-KW"/>
</dbReference>
<evidence type="ECO:0000256" key="4">
    <source>
        <dbReference type="RuleBase" id="RU003788"/>
    </source>
</evidence>
<dbReference type="PANTHER" id="PTHR38107:SF3">
    <property type="entry name" value="LYSOZYME RRRD-RELATED"/>
    <property type="match status" value="1"/>
</dbReference>
<dbReference type="InterPro" id="IPR051018">
    <property type="entry name" value="Bacteriophage_GH24"/>
</dbReference>
<dbReference type="KEGG" id="mgik:GO620_006450"/>
<dbReference type="EC" id="3.2.1.17" evidence="4"/>
<keyword evidence="4" id="KW-0326">Glycosidase</keyword>
<dbReference type="Gene3D" id="1.10.530.40">
    <property type="match status" value="1"/>
</dbReference>
<accession>A0A6I4HVY6</accession>
<keyword evidence="1 4" id="KW-0929">Antimicrobial</keyword>
<keyword evidence="4" id="KW-0378">Hydrolase</keyword>
<dbReference type="AlphaFoldDB" id="A0A6I4HVY6"/>
<comment type="catalytic activity">
    <reaction evidence="4">
        <text>Hydrolysis of (1-&gt;4)-beta-linkages between N-acetylmuramic acid and N-acetyl-D-glucosamine residues in a peptidoglycan and between N-acetyl-D-glucosamine residues in chitodextrins.</text>
        <dbReference type="EC" id="3.2.1.17"/>
    </reaction>
</comment>
<dbReference type="InterPro" id="IPR033907">
    <property type="entry name" value="Endolysin_autolysin"/>
</dbReference>
<dbReference type="RefSeq" id="WP_157523659.1">
    <property type="nucleotide sequence ID" value="NZ_CP066775.1"/>
</dbReference>
<dbReference type="InterPro" id="IPR002196">
    <property type="entry name" value="Glyco_hydro_24"/>
</dbReference>